<organism evidence="2 3">
    <name type="scientific">Bacteroides graminisolvens</name>
    <dbReference type="NCBI Taxonomy" id="477666"/>
    <lineage>
        <taxon>Bacteria</taxon>
        <taxon>Pseudomonadati</taxon>
        <taxon>Bacteroidota</taxon>
        <taxon>Bacteroidia</taxon>
        <taxon>Bacteroidales</taxon>
        <taxon>Bacteroidaceae</taxon>
        <taxon>Bacteroides</taxon>
    </lineage>
</organism>
<dbReference type="EMBL" id="DPVG01000193">
    <property type="protein sequence ID" value="HCK24196.1"/>
    <property type="molecule type" value="Genomic_DNA"/>
</dbReference>
<evidence type="ECO:0000256" key="1">
    <source>
        <dbReference type="SAM" id="MobiDB-lite"/>
    </source>
</evidence>
<name>A0A3D2SH13_9BACE</name>
<proteinExistence type="predicted"/>
<dbReference type="Proteomes" id="UP000263098">
    <property type="component" value="Unassembled WGS sequence"/>
</dbReference>
<accession>A0A3D2SH13</accession>
<gene>
    <name evidence="2" type="ORF">DHW31_05300</name>
</gene>
<comment type="caution">
    <text evidence="2">The sequence shown here is derived from an EMBL/GenBank/DDBJ whole genome shotgun (WGS) entry which is preliminary data.</text>
</comment>
<evidence type="ECO:0000313" key="3">
    <source>
        <dbReference type="Proteomes" id="UP000263098"/>
    </source>
</evidence>
<dbReference type="AlphaFoldDB" id="A0A3D2SH13"/>
<reference evidence="2 3" key="1">
    <citation type="journal article" date="2018" name="Nat. Biotechnol.">
        <title>A standardized bacterial taxonomy based on genome phylogeny substantially revises the tree of life.</title>
        <authorList>
            <person name="Parks D.H."/>
            <person name="Chuvochina M."/>
            <person name="Waite D.W."/>
            <person name="Rinke C."/>
            <person name="Skarshewski A."/>
            <person name="Chaumeil P.A."/>
            <person name="Hugenholtz P."/>
        </authorList>
    </citation>
    <scope>NUCLEOTIDE SEQUENCE [LARGE SCALE GENOMIC DNA]</scope>
    <source>
        <strain evidence="2">UBA9667</strain>
    </source>
</reference>
<sequence length="168" mass="19786">MEQNKKERLEEEKKKKRLEQREREKIEILAKADEIKNQTFAFDNAGELSLKKEIEDLSIEPIDNPIERYETYYKIVNSMLRKHLPKGPQNKLARDLIYEEKNTFLTRGHRKNANGIRGADGRMSYIADIRDLINIIVEWVASRGTMFELYSKLRTVNIEKGYGDPLNK</sequence>
<protein>
    <submittedName>
        <fullName evidence="2">Uncharacterized protein</fullName>
    </submittedName>
</protein>
<feature type="region of interest" description="Disordered" evidence="1">
    <location>
        <begin position="1"/>
        <end position="21"/>
    </location>
</feature>
<evidence type="ECO:0000313" key="2">
    <source>
        <dbReference type="EMBL" id="HCK24196.1"/>
    </source>
</evidence>